<accession>A0A3B0UP93</accession>
<organism evidence="1">
    <name type="scientific">hydrothermal vent metagenome</name>
    <dbReference type="NCBI Taxonomy" id="652676"/>
    <lineage>
        <taxon>unclassified sequences</taxon>
        <taxon>metagenomes</taxon>
        <taxon>ecological metagenomes</taxon>
    </lineage>
</organism>
<protein>
    <submittedName>
        <fullName evidence="1">Uncharacterized protein</fullName>
    </submittedName>
</protein>
<dbReference type="AlphaFoldDB" id="A0A3B0UP93"/>
<proteinExistence type="predicted"/>
<dbReference type="EMBL" id="UOEP01000145">
    <property type="protein sequence ID" value="VAW21446.1"/>
    <property type="molecule type" value="Genomic_DNA"/>
</dbReference>
<reference evidence="1" key="1">
    <citation type="submission" date="2018-06" db="EMBL/GenBank/DDBJ databases">
        <authorList>
            <person name="Zhirakovskaya E."/>
        </authorList>
    </citation>
    <scope>NUCLEOTIDE SEQUENCE</scope>
</reference>
<sequence length="77" mass="9139">MPLKINMSLSKIHFSFKQLLSNKEYQQFLNKYTPKRRGGKIEFLTFAGRMGLIACKYSAYNVYNHKYIIQNRIFLAL</sequence>
<evidence type="ECO:0000313" key="1">
    <source>
        <dbReference type="EMBL" id="VAW21446.1"/>
    </source>
</evidence>
<gene>
    <name evidence="1" type="ORF">MNBD_BACTEROID01-217</name>
</gene>
<name>A0A3B0UP93_9ZZZZ</name>